<dbReference type="PANTHER" id="PTHR21228:SF9">
    <property type="entry name" value="FAST KINASE DOMAIN-CONTAINING PROTEIN 3, MITOCHONDRIAL"/>
    <property type="match status" value="1"/>
</dbReference>
<dbReference type="InterPro" id="IPR050870">
    <property type="entry name" value="FAST_kinase"/>
</dbReference>
<dbReference type="SMART" id="SM00952">
    <property type="entry name" value="RAP"/>
    <property type="match status" value="1"/>
</dbReference>
<evidence type="ECO:0000313" key="5">
    <source>
        <dbReference type="Proteomes" id="UP000826234"/>
    </source>
</evidence>
<evidence type="ECO:0000256" key="1">
    <source>
        <dbReference type="ARBA" id="ARBA00004173"/>
    </source>
</evidence>
<dbReference type="Pfam" id="PF06743">
    <property type="entry name" value="FAST_1"/>
    <property type="match status" value="1"/>
</dbReference>
<dbReference type="InterPro" id="IPR010622">
    <property type="entry name" value="FAST_Leu-rich"/>
</dbReference>
<feature type="domain" description="RAP" evidence="3">
    <location>
        <begin position="609"/>
        <end position="667"/>
    </location>
</feature>
<evidence type="ECO:0000313" key="4">
    <source>
        <dbReference type="EMBL" id="KAH0618047.1"/>
    </source>
</evidence>
<dbReference type="Pfam" id="PF08368">
    <property type="entry name" value="FAST_2"/>
    <property type="match status" value="1"/>
</dbReference>
<protein>
    <recommendedName>
        <fullName evidence="3">RAP domain-containing protein</fullName>
    </recommendedName>
</protein>
<dbReference type="InterPro" id="IPR013579">
    <property type="entry name" value="FAST_2"/>
</dbReference>
<keyword evidence="2" id="KW-0496">Mitochondrion</keyword>
<dbReference type="EMBL" id="JAIPUX010005289">
    <property type="protein sequence ID" value="KAH0618047.1"/>
    <property type="molecule type" value="Genomic_DNA"/>
</dbReference>
<accession>A0ABQ7SL74</accession>
<comment type="subcellular location">
    <subcellularLocation>
        <location evidence="1">Mitochondrion</location>
    </subcellularLocation>
</comment>
<dbReference type="PROSITE" id="PS51286">
    <property type="entry name" value="RAP"/>
    <property type="match status" value="1"/>
</dbReference>
<sequence length="678" mass="77284">MALTNLRCFQAYTSRVQACRQLLTGSRALTHFSQSVRMPRFCFCSSSELQMACSETGFLHTNCRNYHMELGNNLNSIMRTVQLHEEAGSNLKSNSKWTDEQIFLKKLNHLSSYKDISKLIHSLESLSDTMVAAALQRLCDVQLENSILKDPKVVMEDEVFTSLCFQLEQESPHLSDSGLVNALNALVKLRVDPWSTLMVRLVSESQERLDKSQMNITNLCVLAESLFRLEGPGCAMLEQIMNQVQSANLEDWKVDEMAMVYRVLQLGIGERGKYQDLLNKINNFTVTQVPQLSPKLTCTVLNALTVLDQTQALPLVIKLCKHSIRHVPHFTDDELINVLDAFIHFGHNDQFFTDALERRVNKCAFAMHPNTIAKVMEYCSKKRILSKTIFNVVAESFVYNADTFTTAQIAELVVPFGKLNYLPPSAPSFFRKLERILSTRFAQFQPCVLLNLLHSCTLVERYPLNFLAKVFNPYFLQQLQAEEPHLRKLVLSQLTQLFLTVTLECPSYEGPKLLPKYRVKSFLTLGQSLESLTDVQLFSRVKVGLVDLLGSRTYFASHVLTPYFYTLVLLSEEYKSIMKSTRATGEGREPQPSYTIASANVSGIGGVMISICIDDQKRFCANSHNLLGREAIKQRHLQLLGYDVVQIPFFEFEPLNTRSARLEYLHRKVFPNSYRLSW</sequence>
<evidence type="ECO:0000259" key="3">
    <source>
        <dbReference type="PROSITE" id="PS51286"/>
    </source>
</evidence>
<name>A0ABQ7SL74_PHRPL</name>
<reference evidence="4 5" key="1">
    <citation type="journal article" date="2022" name="Gigascience">
        <title>A chromosome-level genome assembly and annotation of the desert horned lizard, Phrynosoma platyrhinos, provides insight into chromosomal rearrangements among reptiles.</title>
        <authorList>
            <person name="Koochekian N."/>
            <person name="Ascanio A."/>
            <person name="Farleigh K."/>
            <person name="Card D.C."/>
            <person name="Schield D.R."/>
            <person name="Castoe T.A."/>
            <person name="Jezkova T."/>
        </authorList>
    </citation>
    <scope>NUCLEOTIDE SEQUENCE [LARGE SCALE GENOMIC DNA]</scope>
    <source>
        <strain evidence="4">NK-2021</strain>
    </source>
</reference>
<proteinExistence type="predicted"/>
<dbReference type="Proteomes" id="UP000826234">
    <property type="component" value="Unassembled WGS sequence"/>
</dbReference>
<dbReference type="PANTHER" id="PTHR21228">
    <property type="entry name" value="FAST LEU-RICH DOMAIN-CONTAINING"/>
    <property type="match status" value="1"/>
</dbReference>
<dbReference type="Pfam" id="PF08373">
    <property type="entry name" value="RAP"/>
    <property type="match status" value="1"/>
</dbReference>
<dbReference type="InterPro" id="IPR013584">
    <property type="entry name" value="RAP"/>
</dbReference>
<evidence type="ECO:0000256" key="2">
    <source>
        <dbReference type="ARBA" id="ARBA00023128"/>
    </source>
</evidence>
<gene>
    <name evidence="4" type="ORF">JD844_017001</name>
</gene>
<organism evidence="4 5">
    <name type="scientific">Phrynosoma platyrhinos</name>
    <name type="common">Desert horned lizard</name>
    <dbReference type="NCBI Taxonomy" id="52577"/>
    <lineage>
        <taxon>Eukaryota</taxon>
        <taxon>Metazoa</taxon>
        <taxon>Chordata</taxon>
        <taxon>Craniata</taxon>
        <taxon>Vertebrata</taxon>
        <taxon>Euteleostomi</taxon>
        <taxon>Lepidosauria</taxon>
        <taxon>Squamata</taxon>
        <taxon>Bifurcata</taxon>
        <taxon>Unidentata</taxon>
        <taxon>Episquamata</taxon>
        <taxon>Toxicofera</taxon>
        <taxon>Iguania</taxon>
        <taxon>Phrynosomatidae</taxon>
        <taxon>Phrynosomatinae</taxon>
        <taxon>Phrynosoma</taxon>
    </lineage>
</organism>
<comment type="caution">
    <text evidence="4">The sequence shown here is derived from an EMBL/GenBank/DDBJ whole genome shotgun (WGS) entry which is preliminary data.</text>
</comment>
<keyword evidence="5" id="KW-1185">Reference proteome</keyword>